<dbReference type="EMBL" id="BMAV01004085">
    <property type="protein sequence ID" value="GFY44147.1"/>
    <property type="molecule type" value="Genomic_DNA"/>
</dbReference>
<gene>
    <name evidence="1" type="ORF">TNIN_66721</name>
</gene>
<evidence type="ECO:0000313" key="2">
    <source>
        <dbReference type="Proteomes" id="UP000886998"/>
    </source>
</evidence>
<proteinExistence type="predicted"/>
<evidence type="ECO:0000313" key="1">
    <source>
        <dbReference type="EMBL" id="GFY44147.1"/>
    </source>
</evidence>
<protein>
    <submittedName>
        <fullName evidence="1">Uncharacterized protein</fullName>
    </submittedName>
</protein>
<sequence>MSGYADAKGIGREMVPINQRSATIPLNRRDRFMLKEISLLLDKSVTAQGLHIVPTDDLSTLFYHDRRSDAPITK</sequence>
<name>A0A8X7BVH6_9ARAC</name>
<comment type="caution">
    <text evidence="1">The sequence shown here is derived from an EMBL/GenBank/DDBJ whole genome shotgun (WGS) entry which is preliminary data.</text>
</comment>
<dbReference type="Proteomes" id="UP000886998">
    <property type="component" value="Unassembled WGS sequence"/>
</dbReference>
<organism evidence="1 2">
    <name type="scientific">Trichonephila inaurata madagascariensis</name>
    <dbReference type="NCBI Taxonomy" id="2747483"/>
    <lineage>
        <taxon>Eukaryota</taxon>
        <taxon>Metazoa</taxon>
        <taxon>Ecdysozoa</taxon>
        <taxon>Arthropoda</taxon>
        <taxon>Chelicerata</taxon>
        <taxon>Arachnida</taxon>
        <taxon>Araneae</taxon>
        <taxon>Araneomorphae</taxon>
        <taxon>Entelegynae</taxon>
        <taxon>Araneoidea</taxon>
        <taxon>Nephilidae</taxon>
        <taxon>Trichonephila</taxon>
        <taxon>Trichonephila inaurata</taxon>
    </lineage>
</organism>
<reference evidence="1" key="1">
    <citation type="submission" date="2020-08" db="EMBL/GenBank/DDBJ databases">
        <title>Multicomponent nature underlies the extraordinary mechanical properties of spider dragline silk.</title>
        <authorList>
            <person name="Kono N."/>
            <person name="Nakamura H."/>
            <person name="Mori M."/>
            <person name="Yoshida Y."/>
            <person name="Ohtoshi R."/>
            <person name="Malay A.D."/>
            <person name="Moran D.A.P."/>
            <person name="Tomita M."/>
            <person name="Numata K."/>
            <person name="Arakawa K."/>
        </authorList>
    </citation>
    <scope>NUCLEOTIDE SEQUENCE</scope>
</reference>
<accession>A0A8X7BVH6</accession>
<dbReference type="AlphaFoldDB" id="A0A8X7BVH6"/>
<keyword evidence="2" id="KW-1185">Reference proteome</keyword>